<evidence type="ECO:0000313" key="3">
    <source>
        <dbReference type="Proteomes" id="UP000028524"/>
    </source>
</evidence>
<feature type="region of interest" description="Disordered" evidence="1">
    <location>
        <begin position="1"/>
        <end position="54"/>
    </location>
</feature>
<feature type="region of interest" description="Disordered" evidence="1">
    <location>
        <begin position="93"/>
        <end position="127"/>
    </location>
</feature>
<organism evidence="2 3">
    <name type="scientific">Stachybotrys chlorohalonatus (strain IBT 40285)</name>
    <dbReference type="NCBI Taxonomy" id="1283841"/>
    <lineage>
        <taxon>Eukaryota</taxon>
        <taxon>Fungi</taxon>
        <taxon>Dikarya</taxon>
        <taxon>Ascomycota</taxon>
        <taxon>Pezizomycotina</taxon>
        <taxon>Sordariomycetes</taxon>
        <taxon>Hypocreomycetidae</taxon>
        <taxon>Hypocreales</taxon>
        <taxon>Stachybotryaceae</taxon>
        <taxon>Stachybotrys</taxon>
    </lineage>
</organism>
<dbReference type="EMBL" id="KL660643">
    <property type="protein sequence ID" value="KFA64874.1"/>
    <property type="molecule type" value="Genomic_DNA"/>
</dbReference>
<name>A0A084QLN9_STAC4</name>
<dbReference type="InParanoid" id="A0A084QLN9"/>
<sequence>MSSSNTHLSASSPPSSDPPSSSAVTAQTSIPSHPAPKDAAAVSSGVATDGAQHPVPLPAFEWCAKIADEELGAGHRPDAADRAMSHTYQWKPSFERRQSWNKEDQKRALQMTGIDSVKTGPGFTERS</sequence>
<dbReference type="AlphaFoldDB" id="A0A084QLN9"/>
<feature type="compositionally biased region" description="Low complexity" evidence="1">
    <location>
        <begin position="1"/>
        <end position="22"/>
    </location>
</feature>
<gene>
    <name evidence="2" type="ORF">S40285_02892</name>
</gene>
<protein>
    <submittedName>
        <fullName evidence="2">Uncharacterized protein</fullName>
    </submittedName>
</protein>
<proteinExistence type="predicted"/>
<feature type="compositionally biased region" description="Basic and acidic residues" evidence="1">
    <location>
        <begin position="93"/>
        <end position="107"/>
    </location>
</feature>
<dbReference type="Proteomes" id="UP000028524">
    <property type="component" value="Unassembled WGS sequence"/>
</dbReference>
<dbReference type="OrthoDB" id="5425892at2759"/>
<reference evidence="2 3" key="1">
    <citation type="journal article" date="2014" name="BMC Genomics">
        <title>Comparative genome sequencing reveals chemotype-specific gene clusters in the toxigenic black mold Stachybotrys.</title>
        <authorList>
            <person name="Semeiks J."/>
            <person name="Borek D."/>
            <person name="Otwinowski Z."/>
            <person name="Grishin N.V."/>
        </authorList>
    </citation>
    <scope>NUCLEOTIDE SEQUENCE [LARGE SCALE GENOMIC DNA]</scope>
    <source>
        <strain evidence="2 3">IBT 40285</strain>
    </source>
</reference>
<dbReference type="HOGENOM" id="CLU_177944_0_0_1"/>
<keyword evidence="3" id="KW-1185">Reference proteome</keyword>
<evidence type="ECO:0000256" key="1">
    <source>
        <dbReference type="SAM" id="MobiDB-lite"/>
    </source>
</evidence>
<accession>A0A084QLN9</accession>
<evidence type="ECO:0000313" key="2">
    <source>
        <dbReference type="EMBL" id="KFA64874.1"/>
    </source>
</evidence>